<dbReference type="CDD" id="cd14014">
    <property type="entry name" value="STKc_PknB_like"/>
    <property type="match status" value="1"/>
</dbReference>
<evidence type="ECO:0000256" key="7">
    <source>
        <dbReference type="PROSITE-ProRule" id="PRU10141"/>
    </source>
</evidence>
<feature type="binding site" evidence="7">
    <location>
        <position position="116"/>
    </location>
    <ligand>
        <name>ATP</name>
        <dbReference type="ChEBI" id="CHEBI:30616"/>
    </ligand>
</feature>
<proteinExistence type="predicted"/>
<evidence type="ECO:0000256" key="2">
    <source>
        <dbReference type="ARBA" id="ARBA00022527"/>
    </source>
</evidence>
<accession>A0A5S9IQ36</accession>
<gene>
    <name evidence="9" type="ORF">UABAM_04202</name>
</gene>
<keyword evidence="2 9" id="KW-0723">Serine/threonine-protein kinase</keyword>
<keyword evidence="4 7" id="KW-0547">Nucleotide-binding</keyword>
<dbReference type="Gene3D" id="3.30.200.20">
    <property type="entry name" value="Phosphorylase Kinase, domain 1"/>
    <property type="match status" value="1"/>
</dbReference>
<dbReference type="InterPro" id="IPR008271">
    <property type="entry name" value="Ser/Thr_kinase_AS"/>
</dbReference>
<dbReference type="PROSITE" id="PS00108">
    <property type="entry name" value="PROTEIN_KINASE_ST"/>
    <property type="match status" value="1"/>
</dbReference>
<dbReference type="SUPFAM" id="SSF56112">
    <property type="entry name" value="Protein kinase-like (PK-like)"/>
    <property type="match status" value="1"/>
</dbReference>
<evidence type="ECO:0000256" key="3">
    <source>
        <dbReference type="ARBA" id="ARBA00022679"/>
    </source>
</evidence>
<name>A0A5S9IQ36_UABAM</name>
<dbReference type="PROSITE" id="PS00107">
    <property type="entry name" value="PROTEIN_KINASE_ATP"/>
    <property type="match status" value="1"/>
</dbReference>
<dbReference type="OrthoDB" id="6111975at2"/>
<keyword evidence="3" id="KW-0808">Transferase</keyword>
<dbReference type="InterPro" id="IPR017441">
    <property type="entry name" value="Protein_kinase_ATP_BS"/>
</dbReference>
<dbReference type="InterPro" id="IPR011009">
    <property type="entry name" value="Kinase-like_dom_sf"/>
</dbReference>
<evidence type="ECO:0000259" key="8">
    <source>
        <dbReference type="PROSITE" id="PS50011"/>
    </source>
</evidence>
<keyword evidence="6 7" id="KW-0067">ATP-binding</keyword>
<feature type="domain" description="Protein kinase" evidence="8">
    <location>
        <begin position="87"/>
        <end position="347"/>
    </location>
</feature>
<dbReference type="EMBL" id="AP019860">
    <property type="protein sequence ID" value="BBM85824.1"/>
    <property type="molecule type" value="Genomic_DNA"/>
</dbReference>
<dbReference type="FunFam" id="1.10.510.10:FF:000021">
    <property type="entry name" value="Serine/threonine protein kinase"/>
    <property type="match status" value="1"/>
</dbReference>
<dbReference type="RefSeq" id="WP_151969913.1">
    <property type="nucleotide sequence ID" value="NZ_AP019860.1"/>
</dbReference>
<dbReference type="Proteomes" id="UP000326354">
    <property type="component" value="Chromosome"/>
</dbReference>
<evidence type="ECO:0000313" key="9">
    <source>
        <dbReference type="EMBL" id="BBM85824.1"/>
    </source>
</evidence>
<dbReference type="Gene3D" id="1.10.510.10">
    <property type="entry name" value="Transferase(Phosphotransferase) domain 1"/>
    <property type="match status" value="1"/>
</dbReference>
<dbReference type="PANTHER" id="PTHR43289">
    <property type="entry name" value="MITOGEN-ACTIVATED PROTEIN KINASE KINASE KINASE 20-RELATED"/>
    <property type="match status" value="1"/>
</dbReference>
<dbReference type="PANTHER" id="PTHR43289:SF6">
    <property type="entry name" value="SERINE_THREONINE-PROTEIN KINASE NEKL-3"/>
    <property type="match status" value="1"/>
</dbReference>
<dbReference type="GO" id="GO:0004674">
    <property type="term" value="F:protein serine/threonine kinase activity"/>
    <property type="evidence" value="ECO:0007669"/>
    <property type="project" value="UniProtKB-KW"/>
</dbReference>
<dbReference type="GO" id="GO:0005524">
    <property type="term" value="F:ATP binding"/>
    <property type="evidence" value="ECO:0007669"/>
    <property type="project" value="UniProtKB-UniRule"/>
</dbReference>
<evidence type="ECO:0000256" key="1">
    <source>
        <dbReference type="ARBA" id="ARBA00012513"/>
    </source>
</evidence>
<dbReference type="SMART" id="SM00220">
    <property type="entry name" value="S_TKc"/>
    <property type="match status" value="1"/>
</dbReference>
<keyword evidence="5 9" id="KW-0418">Kinase</keyword>
<evidence type="ECO:0000256" key="5">
    <source>
        <dbReference type="ARBA" id="ARBA00022777"/>
    </source>
</evidence>
<reference evidence="9 10" key="1">
    <citation type="submission" date="2019-08" db="EMBL/GenBank/DDBJ databases">
        <title>Complete genome sequence of Candidatus Uab amorphum.</title>
        <authorList>
            <person name="Shiratori T."/>
            <person name="Suzuki S."/>
            <person name="Kakizawa Y."/>
            <person name="Ishida K."/>
        </authorList>
    </citation>
    <scope>NUCLEOTIDE SEQUENCE [LARGE SCALE GENOMIC DNA]</scope>
    <source>
        <strain evidence="9 10">SRT547</strain>
    </source>
</reference>
<keyword evidence="10" id="KW-1185">Reference proteome</keyword>
<dbReference type="AlphaFoldDB" id="A0A5S9IQ36"/>
<evidence type="ECO:0000256" key="6">
    <source>
        <dbReference type="ARBA" id="ARBA00022840"/>
    </source>
</evidence>
<dbReference type="Pfam" id="PF00069">
    <property type="entry name" value="Pkinase"/>
    <property type="match status" value="1"/>
</dbReference>
<dbReference type="PROSITE" id="PS50011">
    <property type="entry name" value="PROTEIN_KINASE_DOM"/>
    <property type="match status" value="1"/>
</dbReference>
<sequence length="673" mass="77427">MQNQQDILFGQTAVALGFLSTAQLAKFLDLQKQYHQQHNYISLAQLLLEKNSLSDAQVQEIKNKTIVLNQKHTTINAKEHSTLTQRYQILSELGRGGMAKVYKVYDTTLKRVVALKMLLMQDDANHVARFLLEAQATARLKHPHIVGIYDVVQTEKYNFFTMDYIEGKSLQQTLKSKPVPTTRQIVQIMIKIGEAVHYAHQANIIHRDLKPANIMIDQHHNPIVMDFGLARVLDEKKRLSRTGTVIGTVYYMPPEQAQGHIRQIDVRTDVYSLGVILYEALTGCVPFRGSSFVNVLDQIVNTPPTPLRKIKPRIPVSLERICLKALEKDKSQRYQSALEFVADLKLFSEGATVKTHTMWQKLLRHSKRYELLVLLIGIVVATFAMQPWSPQTPPMDIKLQIINLQQQPQRKFMEQEVVQTQVAWNSISAGVIKIYGAGIQTYNKKYQALPQRGYRSFVCPIHLTKDHGEFKIFVVIREKGIQQQQHALFVVEKKPQPKRKLILSNNDHEEAETSPLQKLKFLDIRTVNVFWEKGYVDIELILGEPIDKQLFRKKGKRIDYIFYINSDCAPTGQGSWGSEFNLHIFFSTKTYQKKQGLQDSIVKVGSQDYNKDYRKKMTVYHRENKVGISFPAKLFGVTTFTFGVQAFNNNSKHWLPRVNDYLYVGKVTLPRDE</sequence>
<dbReference type="InterPro" id="IPR000719">
    <property type="entry name" value="Prot_kinase_dom"/>
</dbReference>
<dbReference type="KEGG" id="uam:UABAM_04202"/>
<evidence type="ECO:0000256" key="4">
    <source>
        <dbReference type="ARBA" id="ARBA00022741"/>
    </source>
</evidence>
<organism evidence="9 10">
    <name type="scientific">Uabimicrobium amorphum</name>
    <dbReference type="NCBI Taxonomy" id="2596890"/>
    <lineage>
        <taxon>Bacteria</taxon>
        <taxon>Pseudomonadati</taxon>
        <taxon>Planctomycetota</taxon>
        <taxon>Candidatus Uabimicrobiia</taxon>
        <taxon>Candidatus Uabimicrobiales</taxon>
        <taxon>Candidatus Uabimicrobiaceae</taxon>
        <taxon>Candidatus Uabimicrobium</taxon>
    </lineage>
</organism>
<evidence type="ECO:0000313" key="10">
    <source>
        <dbReference type="Proteomes" id="UP000326354"/>
    </source>
</evidence>
<dbReference type="EC" id="2.7.11.1" evidence="1"/>
<protein>
    <recommendedName>
        <fullName evidence="1">non-specific serine/threonine protein kinase</fullName>
        <ecNumber evidence="1">2.7.11.1</ecNumber>
    </recommendedName>
</protein>